<evidence type="ECO:0000313" key="2">
    <source>
        <dbReference type="Proteomes" id="UP001183410"/>
    </source>
</evidence>
<dbReference type="EMBL" id="JAVREO010000024">
    <property type="protein sequence ID" value="MDT0270198.1"/>
    <property type="molecule type" value="Genomic_DNA"/>
</dbReference>
<protein>
    <submittedName>
        <fullName evidence="1">Uncharacterized protein</fullName>
    </submittedName>
</protein>
<comment type="caution">
    <text evidence="1">The sequence shown here is derived from an EMBL/GenBank/DDBJ whole genome shotgun (WGS) entry which is preliminary data.</text>
</comment>
<proteinExistence type="predicted"/>
<dbReference type="Proteomes" id="UP001183410">
    <property type="component" value="Unassembled WGS sequence"/>
</dbReference>
<accession>A0ABU2JYW2</accession>
<organism evidence="1 2">
    <name type="scientific">Streptomyces chisholmiae</name>
    <dbReference type="NCBI Taxonomy" id="3075540"/>
    <lineage>
        <taxon>Bacteria</taxon>
        <taxon>Bacillati</taxon>
        <taxon>Actinomycetota</taxon>
        <taxon>Actinomycetes</taxon>
        <taxon>Kitasatosporales</taxon>
        <taxon>Streptomycetaceae</taxon>
        <taxon>Streptomyces</taxon>
    </lineage>
</organism>
<name>A0ABU2JYW2_9ACTN</name>
<keyword evidence="2" id="KW-1185">Reference proteome</keyword>
<reference evidence="2" key="1">
    <citation type="submission" date="2023-07" db="EMBL/GenBank/DDBJ databases">
        <title>30 novel species of actinomycetes from the DSMZ collection.</title>
        <authorList>
            <person name="Nouioui I."/>
        </authorList>
    </citation>
    <scope>NUCLEOTIDE SEQUENCE [LARGE SCALE GENOMIC DNA]</scope>
    <source>
        <strain evidence="2">DSM 44915</strain>
    </source>
</reference>
<gene>
    <name evidence="1" type="ORF">RM844_28400</name>
</gene>
<dbReference type="RefSeq" id="WP_311670277.1">
    <property type="nucleotide sequence ID" value="NZ_JAVREO010000024.1"/>
</dbReference>
<evidence type="ECO:0000313" key="1">
    <source>
        <dbReference type="EMBL" id="MDT0270198.1"/>
    </source>
</evidence>
<sequence length="241" mass="25858">MAQTYTLTLHNRSTQPGFDFVVYAVVPILSGLQGARPDGSAPGRARRENAPRNFPLAWQARPVPYQEKTDFCWSLDYSLVYASVGCRAGAAWSAAQALPVSADDRNQNTAQLTYAGDAYVLSRKRPGRPPDPPETYLETSATVPHWSQENGPSVGVAITTGPAGRSTPALVTDSGPNLLHVATLRPAYYIWAGQQDPGTQTDLATVLGHQQVTFDDGAVTAEWTLDADNRWIEGAPPPGPG</sequence>